<proteinExistence type="predicted"/>
<dbReference type="InterPro" id="IPR014962">
    <property type="entry name" value="YolD"/>
</dbReference>
<evidence type="ECO:0000313" key="1">
    <source>
        <dbReference type="EMBL" id="TDM03522.1"/>
    </source>
</evidence>
<sequence>MHVINPDLPDEFKYETDYRKIPQHLLNKNIPQGRGMIKWQPMATTPTLYKDIQQQIENQDKVDKPILSEDQQTELDILLASCVNRISSVTIHYFEDGYINEYECIIERIDYVHKKVEVYLCYLKERKFLNVDCIVSMYR</sequence>
<evidence type="ECO:0000313" key="2">
    <source>
        <dbReference type="Proteomes" id="UP000295328"/>
    </source>
</evidence>
<dbReference type="Pfam" id="PF08863">
    <property type="entry name" value="YolD"/>
    <property type="match status" value="1"/>
</dbReference>
<dbReference type="Proteomes" id="UP000295328">
    <property type="component" value="Unassembled WGS sequence"/>
</dbReference>
<name>A0A4R6BP62_9STAP</name>
<reference evidence="1 2" key="1">
    <citation type="submission" date="2019-01" db="EMBL/GenBank/DDBJ databases">
        <title>Draft genome sequences of the type strains of six Macrococcus species.</title>
        <authorList>
            <person name="Mazhar S."/>
            <person name="Altermann E."/>
            <person name="Hill C."/>
            <person name="Mcauliffe O."/>
        </authorList>
    </citation>
    <scope>NUCLEOTIDE SEQUENCE [LARGE SCALE GENOMIC DNA]</scope>
    <source>
        <strain evidence="1 2">CCM4809</strain>
    </source>
</reference>
<protein>
    <submittedName>
        <fullName evidence="1">YolD-like family protein</fullName>
    </submittedName>
</protein>
<keyword evidence="2" id="KW-1185">Reference proteome</keyword>
<dbReference type="OrthoDB" id="2390144at2"/>
<dbReference type="PANTHER" id="PTHR40051">
    <property type="entry name" value="IG HYPOTHETICAL 15966"/>
    <property type="match status" value="1"/>
</dbReference>
<dbReference type="RefSeq" id="WP_133429618.1">
    <property type="nucleotide sequence ID" value="NZ_BMCC01000001.1"/>
</dbReference>
<gene>
    <name evidence="1" type="ORF">ERX37_05405</name>
</gene>
<dbReference type="AlphaFoldDB" id="A0A4R6BP62"/>
<accession>A0A4R6BP62</accession>
<comment type="caution">
    <text evidence="1">The sequence shown here is derived from an EMBL/GenBank/DDBJ whole genome shotgun (WGS) entry which is preliminary data.</text>
</comment>
<dbReference type="PANTHER" id="PTHR40051:SF1">
    <property type="entry name" value="YOLD-LIKE FAMILY PROTEIN"/>
    <property type="match status" value="1"/>
</dbReference>
<organism evidence="1 2">
    <name type="scientific">Macrococcus hajekii</name>
    <dbReference type="NCBI Taxonomy" id="198482"/>
    <lineage>
        <taxon>Bacteria</taxon>
        <taxon>Bacillati</taxon>
        <taxon>Bacillota</taxon>
        <taxon>Bacilli</taxon>
        <taxon>Bacillales</taxon>
        <taxon>Staphylococcaceae</taxon>
        <taxon>Macrococcus</taxon>
    </lineage>
</organism>
<dbReference type="EMBL" id="SCWE01000001">
    <property type="protein sequence ID" value="TDM03522.1"/>
    <property type="molecule type" value="Genomic_DNA"/>
</dbReference>